<sequence length="342" mass="37577">MDGASGSRGNTPHIVVAGAGSVGCFVGGMLARGAHHVTLLLRPRMAEELLRQGLNLTDFQGLDEDLSPDLFALASDPACLEKADVILVTVKSGDTEEMGHLIRRHARKDTIVVSLQNGIGNAGVLKELLPDLDVRAGMVPFSVAAIEGGRFHRGTSGDIVIEKGPNHLARHLSVQGLAFHERKSMTELQWGKLIVNLNNALIALSGLTLKEELNSMVWRRLMSDQIREALRVLEAAGIRAVPPMSTRMPIRFLPKILRLPSPLFNRVARAMLTIDPHARSSMWDDLEMGRRTEVEELQGVIVELGNKEKIKTPINKRVAQLVREVEAKEERSPGLMAHEIRP</sequence>
<dbReference type="InterPro" id="IPR050838">
    <property type="entry name" value="Ketopantoate_reductase"/>
</dbReference>
<dbReference type="OrthoDB" id="9796561at2"/>
<evidence type="ECO:0000256" key="9">
    <source>
        <dbReference type="ARBA" id="ARBA00048793"/>
    </source>
</evidence>
<dbReference type="AlphaFoldDB" id="A0A1M6IAS3"/>
<dbReference type="RefSeq" id="WP_073251359.1">
    <property type="nucleotide sequence ID" value="NZ_FQZQ01000007.1"/>
</dbReference>
<evidence type="ECO:0000313" key="13">
    <source>
        <dbReference type="EMBL" id="SHJ31534.1"/>
    </source>
</evidence>
<dbReference type="InterPro" id="IPR036291">
    <property type="entry name" value="NAD(P)-bd_dom_sf"/>
</dbReference>
<dbReference type="GO" id="GO:0005737">
    <property type="term" value="C:cytoplasm"/>
    <property type="evidence" value="ECO:0007669"/>
    <property type="project" value="TreeGrafter"/>
</dbReference>
<reference evidence="14" key="1">
    <citation type="submission" date="2016-11" db="EMBL/GenBank/DDBJ databases">
        <authorList>
            <person name="Varghese N."/>
            <person name="Submissions S."/>
        </authorList>
    </citation>
    <scope>NUCLEOTIDE SEQUENCE [LARGE SCALE GENOMIC DNA]</scope>
    <source>
        <strain evidence="14">DSM 100564</strain>
    </source>
</reference>
<evidence type="ECO:0000313" key="14">
    <source>
        <dbReference type="Proteomes" id="UP000183982"/>
    </source>
</evidence>
<dbReference type="InterPro" id="IPR013332">
    <property type="entry name" value="KPR_N"/>
</dbReference>
<dbReference type="InterPro" id="IPR013328">
    <property type="entry name" value="6PGD_dom2"/>
</dbReference>
<dbReference type="UniPathway" id="UPA00028">
    <property type="reaction ID" value="UER00004"/>
</dbReference>
<evidence type="ECO:0000256" key="5">
    <source>
        <dbReference type="ARBA" id="ARBA00022655"/>
    </source>
</evidence>
<dbReference type="EC" id="1.1.1.169" evidence="3 10"/>
<name>A0A1M6IAS3_9RHOB</name>
<dbReference type="GO" id="GO:0015940">
    <property type="term" value="P:pantothenate biosynthetic process"/>
    <property type="evidence" value="ECO:0007669"/>
    <property type="project" value="UniProtKB-UniPathway"/>
</dbReference>
<evidence type="ECO:0000256" key="1">
    <source>
        <dbReference type="ARBA" id="ARBA00004994"/>
    </source>
</evidence>
<evidence type="ECO:0000256" key="8">
    <source>
        <dbReference type="ARBA" id="ARBA00032024"/>
    </source>
</evidence>
<evidence type="ECO:0000256" key="6">
    <source>
        <dbReference type="ARBA" id="ARBA00022857"/>
    </source>
</evidence>
<evidence type="ECO:0000256" key="3">
    <source>
        <dbReference type="ARBA" id="ARBA00013014"/>
    </source>
</evidence>
<comment type="pathway">
    <text evidence="1 10">Cofactor biosynthesis; (R)-pantothenate biosynthesis; (R)-pantoate from 3-methyl-2-oxobutanoate: step 2/2.</text>
</comment>
<dbReference type="PANTHER" id="PTHR43765">
    <property type="entry name" value="2-DEHYDROPANTOATE 2-REDUCTASE-RELATED"/>
    <property type="match status" value="1"/>
</dbReference>
<dbReference type="PANTHER" id="PTHR43765:SF2">
    <property type="entry name" value="2-DEHYDROPANTOATE 2-REDUCTASE"/>
    <property type="match status" value="1"/>
</dbReference>
<evidence type="ECO:0000259" key="12">
    <source>
        <dbReference type="Pfam" id="PF08546"/>
    </source>
</evidence>
<evidence type="ECO:0000256" key="2">
    <source>
        <dbReference type="ARBA" id="ARBA00007870"/>
    </source>
</evidence>
<dbReference type="InterPro" id="IPR013752">
    <property type="entry name" value="KPA_reductase"/>
</dbReference>
<dbReference type="SUPFAM" id="SSF51735">
    <property type="entry name" value="NAD(P)-binding Rossmann-fold domains"/>
    <property type="match status" value="1"/>
</dbReference>
<dbReference type="InterPro" id="IPR008927">
    <property type="entry name" value="6-PGluconate_DH-like_C_sf"/>
</dbReference>
<comment type="function">
    <text evidence="10">Catalyzes the NADPH-dependent reduction of ketopantoate into pantoic acid.</text>
</comment>
<dbReference type="Pfam" id="PF08546">
    <property type="entry name" value="ApbA_C"/>
    <property type="match status" value="1"/>
</dbReference>
<dbReference type="SUPFAM" id="SSF48179">
    <property type="entry name" value="6-phosphogluconate dehydrogenase C-terminal domain-like"/>
    <property type="match status" value="1"/>
</dbReference>
<organism evidence="13 14">
    <name type="scientific">Shimia gijangensis</name>
    <dbReference type="NCBI Taxonomy" id="1470563"/>
    <lineage>
        <taxon>Bacteria</taxon>
        <taxon>Pseudomonadati</taxon>
        <taxon>Pseudomonadota</taxon>
        <taxon>Alphaproteobacteria</taxon>
        <taxon>Rhodobacterales</taxon>
        <taxon>Roseobacteraceae</taxon>
    </lineage>
</organism>
<dbReference type="EMBL" id="FQZQ01000007">
    <property type="protein sequence ID" value="SHJ31534.1"/>
    <property type="molecule type" value="Genomic_DNA"/>
</dbReference>
<accession>A0A1M6IAS3</accession>
<keyword evidence="14" id="KW-1185">Reference proteome</keyword>
<dbReference type="Proteomes" id="UP000183982">
    <property type="component" value="Unassembled WGS sequence"/>
</dbReference>
<keyword evidence="5 10" id="KW-0566">Pantothenate biosynthesis</keyword>
<keyword evidence="6 10" id="KW-0521">NADP</keyword>
<dbReference type="NCBIfam" id="NF006083">
    <property type="entry name" value="PRK08229.1"/>
    <property type="match status" value="1"/>
</dbReference>
<feature type="domain" description="Ketopantoate reductase C-terminal" evidence="12">
    <location>
        <begin position="186"/>
        <end position="326"/>
    </location>
</feature>
<protein>
    <recommendedName>
        <fullName evidence="4 10">2-dehydropantoate 2-reductase</fullName>
        <ecNumber evidence="3 10">1.1.1.169</ecNumber>
    </recommendedName>
    <alternativeName>
        <fullName evidence="8 10">Ketopantoate reductase</fullName>
    </alternativeName>
</protein>
<dbReference type="Gene3D" id="3.40.50.720">
    <property type="entry name" value="NAD(P)-binding Rossmann-like Domain"/>
    <property type="match status" value="1"/>
</dbReference>
<dbReference type="STRING" id="1470563.SAMN05444000_10747"/>
<dbReference type="InterPro" id="IPR003710">
    <property type="entry name" value="ApbA"/>
</dbReference>
<dbReference type="Pfam" id="PF02558">
    <property type="entry name" value="ApbA"/>
    <property type="match status" value="1"/>
</dbReference>
<comment type="catalytic activity">
    <reaction evidence="9 10">
        <text>(R)-pantoate + NADP(+) = 2-dehydropantoate + NADPH + H(+)</text>
        <dbReference type="Rhea" id="RHEA:16233"/>
        <dbReference type="ChEBI" id="CHEBI:11561"/>
        <dbReference type="ChEBI" id="CHEBI:15378"/>
        <dbReference type="ChEBI" id="CHEBI:15980"/>
        <dbReference type="ChEBI" id="CHEBI:57783"/>
        <dbReference type="ChEBI" id="CHEBI:58349"/>
        <dbReference type="EC" id="1.1.1.169"/>
    </reaction>
</comment>
<gene>
    <name evidence="13" type="ORF">SAMN05444000_10747</name>
</gene>
<proteinExistence type="inferred from homology"/>
<evidence type="ECO:0000259" key="11">
    <source>
        <dbReference type="Pfam" id="PF02558"/>
    </source>
</evidence>
<dbReference type="Gene3D" id="1.10.1040.10">
    <property type="entry name" value="N-(1-d-carboxylethyl)-l-norvaline Dehydrogenase, domain 2"/>
    <property type="match status" value="1"/>
</dbReference>
<dbReference type="NCBIfam" id="TIGR00745">
    <property type="entry name" value="apbA_panE"/>
    <property type="match status" value="1"/>
</dbReference>
<comment type="similarity">
    <text evidence="2 10">Belongs to the ketopantoate reductase family.</text>
</comment>
<evidence type="ECO:0000256" key="10">
    <source>
        <dbReference type="RuleBase" id="RU362068"/>
    </source>
</evidence>
<dbReference type="GO" id="GO:0050661">
    <property type="term" value="F:NADP binding"/>
    <property type="evidence" value="ECO:0007669"/>
    <property type="project" value="TreeGrafter"/>
</dbReference>
<evidence type="ECO:0000256" key="4">
    <source>
        <dbReference type="ARBA" id="ARBA00019465"/>
    </source>
</evidence>
<dbReference type="GO" id="GO:0008677">
    <property type="term" value="F:2-dehydropantoate 2-reductase activity"/>
    <property type="evidence" value="ECO:0007669"/>
    <property type="project" value="UniProtKB-EC"/>
</dbReference>
<evidence type="ECO:0000256" key="7">
    <source>
        <dbReference type="ARBA" id="ARBA00023002"/>
    </source>
</evidence>
<feature type="domain" description="Ketopantoate reductase N-terminal" evidence="11">
    <location>
        <begin position="14"/>
        <end position="164"/>
    </location>
</feature>
<keyword evidence="7 10" id="KW-0560">Oxidoreductase</keyword>